<dbReference type="Proteomes" id="UP000015101">
    <property type="component" value="Unassembled WGS sequence"/>
</dbReference>
<evidence type="ECO:0000313" key="3">
    <source>
        <dbReference type="EnsemblMetazoa" id="HelroP79165"/>
    </source>
</evidence>
<evidence type="ECO:0000259" key="1">
    <source>
        <dbReference type="Pfam" id="PF05699"/>
    </source>
</evidence>
<dbReference type="EMBL" id="AMQM01004307">
    <property type="status" value="NOT_ANNOTATED_CDS"/>
    <property type="molecule type" value="Genomic_DNA"/>
</dbReference>
<keyword evidence="4" id="KW-1185">Reference proteome</keyword>
<accession>T1G3L0</accession>
<dbReference type="Pfam" id="PF05699">
    <property type="entry name" value="Dimer_Tnp_hAT"/>
    <property type="match status" value="1"/>
</dbReference>
<dbReference type="GeneID" id="20215658"/>
<name>T1G3L0_HELRO</name>
<dbReference type="OrthoDB" id="10037933at2759"/>
<reference evidence="3" key="3">
    <citation type="submission" date="2015-06" db="UniProtKB">
        <authorList>
            <consortium name="EnsemblMetazoa"/>
        </authorList>
    </citation>
    <scope>IDENTIFICATION</scope>
</reference>
<dbReference type="RefSeq" id="XP_009017568.1">
    <property type="nucleotide sequence ID" value="XM_009019320.1"/>
</dbReference>
<dbReference type="eggNOG" id="ENOG502SVP9">
    <property type="taxonomic scope" value="Eukaryota"/>
</dbReference>
<protein>
    <recommendedName>
        <fullName evidence="1">HAT C-terminal dimerisation domain-containing protein</fullName>
    </recommendedName>
</protein>
<dbReference type="InParanoid" id="T1G3L0"/>
<dbReference type="AlphaFoldDB" id="T1G3L0"/>
<reference evidence="2 4" key="2">
    <citation type="journal article" date="2013" name="Nature">
        <title>Insights into bilaterian evolution from three spiralian genomes.</title>
        <authorList>
            <person name="Simakov O."/>
            <person name="Marletaz F."/>
            <person name="Cho S.J."/>
            <person name="Edsinger-Gonzales E."/>
            <person name="Havlak P."/>
            <person name="Hellsten U."/>
            <person name="Kuo D.H."/>
            <person name="Larsson T."/>
            <person name="Lv J."/>
            <person name="Arendt D."/>
            <person name="Savage R."/>
            <person name="Osoegawa K."/>
            <person name="de Jong P."/>
            <person name="Grimwood J."/>
            <person name="Chapman J.A."/>
            <person name="Shapiro H."/>
            <person name="Aerts A."/>
            <person name="Otillar R.P."/>
            <person name="Terry A.Y."/>
            <person name="Boore J.L."/>
            <person name="Grigoriev I.V."/>
            <person name="Lindberg D.R."/>
            <person name="Seaver E.C."/>
            <person name="Weisblat D.A."/>
            <person name="Putnam N.H."/>
            <person name="Rokhsar D.S."/>
        </authorList>
    </citation>
    <scope>NUCLEOTIDE SEQUENCE</scope>
</reference>
<dbReference type="GO" id="GO:0046983">
    <property type="term" value="F:protein dimerization activity"/>
    <property type="evidence" value="ECO:0007669"/>
    <property type="project" value="InterPro"/>
</dbReference>
<reference evidence="4" key="1">
    <citation type="submission" date="2012-12" db="EMBL/GenBank/DDBJ databases">
        <authorList>
            <person name="Hellsten U."/>
            <person name="Grimwood J."/>
            <person name="Chapman J.A."/>
            <person name="Shapiro H."/>
            <person name="Aerts A."/>
            <person name="Otillar R.P."/>
            <person name="Terry A.Y."/>
            <person name="Boore J.L."/>
            <person name="Simakov O."/>
            <person name="Marletaz F."/>
            <person name="Cho S.-J."/>
            <person name="Edsinger-Gonzales E."/>
            <person name="Havlak P."/>
            <person name="Kuo D.-H."/>
            <person name="Larsson T."/>
            <person name="Lv J."/>
            <person name="Arendt D."/>
            <person name="Savage R."/>
            <person name="Osoegawa K."/>
            <person name="de Jong P."/>
            <person name="Lindberg D.R."/>
            <person name="Seaver E.C."/>
            <person name="Weisblat D.A."/>
            <person name="Putnam N.H."/>
            <person name="Grigoriev I.V."/>
            <person name="Rokhsar D.S."/>
        </authorList>
    </citation>
    <scope>NUCLEOTIDE SEQUENCE</scope>
</reference>
<gene>
    <name evidence="3" type="primary">20215658</name>
    <name evidence="2" type="ORF">HELRODRAFT_79165</name>
</gene>
<dbReference type="EMBL" id="KB096502">
    <property type="protein sequence ID" value="ESO04299.1"/>
    <property type="molecule type" value="Genomic_DNA"/>
</dbReference>
<dbReference type="CTD" id="20215658"/>
<dbReference type="KEGG" id="hro:HELRODRAFT_79165"/>
<proteinExistence type="predicted"/>
<sequence length="82" mass="9279">DVFPNLRISLQILLTTAVSIASCERSFSKLKLFLSYLSASMGQHRLSDLAFLSVERETLETTDLNNIIDQFATMKSRKINLL</sequence>
<dbReference type="HOGENOM" id="CLU_006175_9_2_1"/>
<feature type="domain" description="HAT C-terminal dimerisation" evidence="1">
    <location>
        <begin position="3"/>
        <end position="56"/>
    </location>
</feature>
<dbReference type="PANTHER" id="PTHR45749:SF35">
    <property type="entry name" value="AC-LIKE TRANSPOSASE-RELATED"/>
    <property type="match status" value="1"/>
</dbReference>
<dbReference type="STRING" id="6412.T1G3L0"/>
<organism evidence="3 4">
    <name type="scientific">Helobdella robusta</name>
    <name type="common">Californian leech</name>
    <dbReference type="NCBI Taxonomy" id="6412"/>
    <lineage>
        <taxon>Eukaryota</taxon>
        <taxon>Metazoa</taxon>
        <taxon>Spiralia</taxon>
        <taxon>Lophotrochozoa</taxon>
        <taxon>Annelida</taxon>
        <taxon>Clitellata</taxon>
        <taxon>Hirudinea</taxon>
        <taxon>Rhynchobdellida</taxon>
        <taxon>Glossiphoniidae</taxon>
        <taxon>Helobdella</taxon>
    </lineage>
</organism>
<evidence type="ECO:0000313" key="2">
    <source>
        <dbReference type="EMBL" id="ESO04299.1"/>
    </source>
</evidence>
<dbReference type="EnsemblMetazoa" id="HelroT79165">
    <property type="protein sequence ID" value="HelroP79165"/>
    <property type="gene ID" value="HelroG79165"/>
</dbReference>
<dbReference type="PANTHER" id="PTHR45749">
    <property type="match status" value="1"/>
</dbReference>
<dbReference type="InterPro" id="IPR008906">
    <property type="entry name" value="HATC_C_dom"/>
</dbReference>
<evidence type="ECO:0000313" key="4">
    <source>
        <dbReference type="Proteomes" id="UP000015101"/>
    </source>
</evidence>